<evidence type="ECO:0000313" key="2">
    <source>
        <dbReference type="EMBL" id="CAI8039984.1"/>
    </source>
</evidence>
<accession>A0AA35X0U4</accession>
<reference evidence="2" key="1">
    <citation type="submission" date="2023-03" db="EMBL/GenBank/DDBJ databases">
        <authorList>
            <person name="Steffen K."/>
            <person name="Cardenas P."/>
        </authorList>
    </citation>
    <scope>NUCLEOTIDE SEQUENCE</scope>
</reference>
<evidence type="ECO:0000313" key="3">
    <source>
        <dbReference type="Proteomes" id="UP001174909"/>
    </source>
</evidence>
<dbReference type="AlphaFoldDB" id="A0AA35X0U4"/>
<protein>
    <submittedName>
        <fullName evidence="2">Uncharacterized protein</fullName>
    </submittedName>
</protein>
<name>A0AA35X0U4_GEOBA</name>
<keyword evidence="1" id="KW-0472">Membrane</keyword>
<keyword evidence="1" id="KW-0812">Transmembrane</keyword>
<feature type="transmembrane region" description="Helical" evidence="1">
    <location>
        <begin position="21"/>
        <end position="46"/>
    </location>
</feature>
<gene>
    <name evidence="2" type="ORF">GBAR_LOCUS22302</name>
</gene>
<sequence length="342" mass="38063">MLGLCVCFLHFYIAIDNRKRIWLAMGYTMVMIVVLAALATAATVAYQQHSSSTIKRVMEGDTVLLSRLSPSDLSLEITLQEVLQTGDSNHAIDAFLVPCKALKNHFTTINFQSRNLTLTYPTYEFGEQPANTPIYLLAGSNVTYTFRIWAPMYQIKSPEFVIFDNYDSYSTFVAGDNDETNAIFHQQLTVGPNNPVITEVTFHAPEDSYYFITGYAEAGLTYQFNATDNVFFLNETDYMNKYTACHFSVGDSCSFQARSNYFGSSTAMCLIAHINKPPAEDPPSTHIIINTKNNYDALVLFPPFLATISFIIVVLLLIVVTAPTTSAYKRVFGSGSGSVVKE</sequence>
<dbReference type="EMBL" id="CASHTH010003073">
    <property type="protein sequence ID" value="CAI8039984.1"/>
    <property type="molecule type" value="Genomic_DNA"/>
</dbReference>
<evidence type="ECO:0000256" key="1">
    <source>
        <dbReference type="SAM" id="Phobius"/>
    </source>
</evidence>
<keyword evidence="1" id="KW-1133">Transmembrane helix</keyword>
<dbReference type="Proteomes" id="UP001174909">
    <property type="component" value="Unassembled WGS sequence"/>
</dbReference>
<proteinExistence type="predicted"/>
<feature type="transmembrane region" description="Helical" evidence="1">
    <location>
        <begin position="297"/>
        <end position="320"/>
    </location>
</feature>
<organism evidence="2 3">
    <name type="scientific">Geodia barretti</name>
    <name type="common">Barrett's horny sponge</name>
    <dbReference type="NCBI Taxonomy" id="519541"/>
    <lineage>
        <taxon>Eukaryota</taxon>
        <taxon>Metazoa</taxon>
        <taxon>Porifera</taxon>
        <taxon>Demospongiae</taxon>
        <taxon>Heteroscleromorpha</taxon>
        <taxon>Tetractinellida</taxon>
        <taxon>Astrophorina</taxon>
        <taxon>Geodiidae</taxon>
        <taxon>Geodia</taxon>
    </lineage>
</organism>
<comment type="caution">
    <text evidence="2">The sequence shown here is derived from an EMBL/GenBank/DDBJ whole genome shotgun (WGS) entry which is preliminary data.</text>
</comment>
<keyword evidence="3" id="KW-1185">Reference proteome</keyword>